<keyword evidence="2" id="KW-1185">Reference proteome</keyword>
<dbReference type="InterPro" id="IPR025662">
    <property type="entry name" value="Sigma_54_int_dom_ATP-bd_1"/>
</dbReference>
<name>A0A409VMR3_9AGAR</name>
<evidence type="ECO:0008006" key="3">
    <source>
        <dbReference type="Google" id="ProtNLM"/>
    </source>
</evidence>
<organism evidence="1 2">
    <name type="scientific">Panaeolus cyanescens</name>
    <dbReference type="NCBI Taxonomy" id="181874"/>
    <lineage>
        <taxon>Eukaryota</taxon>
        <taxon>Fungi</taxon>
        <taxon>Dikarya</taxon>
        <taxon>Basidiomycota</taxon>
        <taxon>Agaricomycotina</taxon>
        <taxon>Agaricomycetes</taxon>
        <taxon>Agaricomycetidae</taxon>
        <taxon>Agaricales</taxon>
        <taxon>Agaricineae</taxon>
        <taxon>Galeropsidaceae</taxon>
        <taxon>Panaeolus</taxon>
    </lineage>
</organism>
<reference evidence="1 2" key="1">
    <citation type="journal article" date="2018" name="Evol. Lett.">
        <title>Horizontal gene cluster transfer increased hallucinogenic mushroom diversity.</title>
        <authorList>
            <person name="Reynolds H.T."/>
            <person name="Vijayakumar V."/>
            <person name="Gluck-Thaler E."/>
            <person name="Korotkin H.B."/>
            <person name="Matheny P.B."/>
            <person name="Slot J.C."/>
        </authorList>
    </citation>
    <scope>NUCLEOTIDE SEQUENCE [LARGE SCALE GENOMIC DNA]</scope>
    <source>
        <strain evidence="1 2">2629</strain>
    </source>
</reference>
<dbReference type="PROSITE" id="PS00675">
    <property type="entry name" value="SIGMA54_INTERACT_1"/>
    <property type="match status" value="1"/>
</dbReference>
<proteinExistence type="predicted"/>
<gene>
    <name evidence="1" type="ORF">CVT24_002845</name>
</gene>
<accession>A0A409VMR3</accession>
<dbReference type="AlphaFoldDB" id="A0A409VMR3"/>
<evidence type="ECO:0000313" key="2">
    <source>
        <dbReference type="Proteomes" id="UP000284842"/>
    </source>
</evidence>
<sequence>MSTIRRFLERLKLVRSEVVDDSKVVFAPDDPVIILLGESGVGKSLFVRTLSKAAGITVTHDLCPNTKNASVVKCELVLTDGSEKRTVLVVDMPPKDCPGYMTEVRRINNKFSNNPVAILYLYKLTQNRADKKEFPHKPSSLMMCKERKESLFLATTMRDGISEDVRQRREKTHDLAQSMWKQVWSDHFKNAGEDLPTNLKEAFKYENSQESALAIVQAILANLRT</sequence>
<dbReference type="SUPFAM" id="SSF52540">
    <property type="entry name" value="P-loop containing nucleoside triphosphate hydrolases"/>
    <property type="match status" value="1"/>
</dbReference>
<dbReference type="OrthoDB" id="10615075at2759"/>
<dbReference type="Gene3D" id="3.40.50.300">
    <property type="entry name" value="P-loop containing nucleotide triphosphate hydrolases"/>
    <property type="match status" value="1"/>
</dbReference>
<comment type="caution">
    <text evidence="1">The sequence shown here is derived from an EMBL/GenBank/DDBJ whole genome shotgun (WGS) entry which is preliminary data.</text>
</comment>
<dbReference type="Proteomes" id="UP000284842">
    <property type="component" value="Unassembled WGS sequence"/>
</dbReference>
<dbReference type="InterPro" id="IPR027417">
    <property type="entry name" value="P-loop_NTPase"/>
</dbReference>
<protein>
    <recommendedName>
        <fullName evidence="3">G domain-containing protein</fullName>
    </recommendedName>
</protein>
<evidence type="ECO:0000313" key="1">
    <source>
        <dbReference type="EMBL" id="PPQ67565.1"/>
    </source>
</evidence>
<dbReference type="EMBL" id="NHTK01006023">
    <property type="protein sequence ID" value="PPQ67565.1"/>
    <property type="molecule type" value="Genomic_DNA"/>
</dbReference>
<dbReference type="InParanoid" id="A0A409VMR3"/>